<evidence type="ECO:0000313" key="1">
    <source>
        <dbReference type="EMBL" id="GAA4260448.1"/>
    </source>
</evidence>
<accession>A0ABP8DNP7</accession>
<evidence type="ECO:0000313" key="2">
    <source>
        <dbReference type="Proteomes" id="UP001500620"/>
    </source>
</evidence>
<protein>
    <submittedName>
        <fullName evidence="1">Uncharacterized protein</fullName>
    </submittedName>
</protein>
<sequence length="465" mass="51912">MLAVSVRMGWGAVYVVAPHLMPTFIATLEGVAQQRTVSVLPVDDRDWRQVHQAVLRGAESGAIVVLTGRHEFPVRLAEVVRIFNKGDGLVHTDGGTRSGYGSPDFLLVSLMTPQAWRTIDAVLRDRLMQSTSTGILCYLESTDRREHVGVLELARWNAAKDPIWALKRAASLDERHRLVVDLFPPHQNGTFESQDEALKKLIGRLTEDHDQNLQQDLLEILVSHHDFYLVGLALRDGWPARAETLDRLATAMAQTPYIGGQRAHYWELMREMAERGNVRIRELMESLLSRDGPSAENVLHVLSEIRPWPTIVDRTIALAGADQDVGVQDLCRKILRQAYLSGVRPSKPSDDVESAPTPYGIPDSVSGLLFDDYQHYLATGVRMLRDAGAPQLERELTQLARFQAVIQDLPVGSYPKSIRTFVRAVGHLLNCGSWQGAVDASHLTSTRSSSPQYKLMLSELERLAR</sequence>
<proteinExistence type="predicted"/>
<organism evidence="1 2">
    <name type="scientific">Dactylosporangium darangshiense</name>
    <dbReference type="NCBI Taxonomy" id="579108"/>
    <lineage>
        <taxon>Bacteria</taxon>
        <taxon>Bacillati</taxon>
        <taxon>Actinomycetota</taxon>
        <taxon>Actinomycetes</taxon>
        <taxon>Micromonosporales</taxon>
        <taxon>Micromonosporaceae</taxon>
        <taxon>Dactylosporangium</taxon>
    </lineage>
</organism>
<reference evidence="2" key="1">
    <citation type="journal article" date="2019" name="Int. J. Syst. Evol. Microbiol.">
        <title>The Global Catalogue of Microorganisms (GCM) 10K type strain sequencing project: providing services to taxonomists for standard genome sequencing and annotation.</title>
        <authorList>
            <consortium name="The Broad Institute Genomics Platform"/>
            <consortium name="The Broad Institute Genome Sequencing Center for Infectious Disease"/>
            <person name="Wu L."/>
            <person name="Ma J."/>
        </authorList>
    </citation>
    <scope>NUCLEOTIDE SEQUENCE [LARGE SCALE GENOMIC DNA]</scope>
    <source>
        <strain evidence="2">JCM 17441</strain>
    </source>
</reference>
<dbReference type="Proteomes" id="UP001500620">
    <property type="component" value="Unassembled WGS sequence"/>
</dbReference>
<dbReference type="EMBL" id="BAABAT010000040">
    <property type="protein sequence ID" value="GAA4260448.1"/>
    <property type="molecule type" value="Genomic_DNA"/>
</dbReference>
<gene>
    <name evidence="1" type="ORF">GCM10022255_089140</name>
</gene>
<name>A0ABP8DNP7_9ACTN</name>
<comment type="caution">
    <text evidence="1">The sequence shown here is derived from an EMBL/GenBank/DDBJ whole genome shotgun (WGS) entry which is preliminary data.</text>
</comment>
<keyword evidence="2" id="KW-1185">Reference proteome</keyword>